<dbReference type="GO" id="GO:0005886">
    <property type="term" value="C:plasma membrane"/>
    <property type="evidence" value="ECO:0007669"/>
    <property type="project" value="TreeGrafter"/>
</dbReference>
<dbReference type="PANTHER" id="PTHR30441:SF8">
    <property type="entry name" value="DUF748 DOMAIN-CONTAINING PROTEIN"/>
    <property type="match status" value="1"/>
</dbReference>
<keyword evidence="2" id="KW-1185">Reference proteome</keyword>
<name>A0AAE3XKN1_9BACT</name>
<dbReference type="RefSeq" id="WP_309937643.1">
    <property type="nucleotide sequence ID" value="NZ_AP025305.1"/>
</dbReference>
<dbReference type="GO" id="GO:0090313">
    <property type="term" value="P:regulation of protein targeting to membrane"/>
    <property type="evidence" value="ECO:0007669"/>
    <property type="project" value="TreeGrafter"/>
</dbReference>
<dbReference type="PANTHER" id="PTHR30441">
    <property type="entry name" value="DUF748 DOMAIN-CONTAINING PROTEIN"/>
    <property type="match status" value="1"/>
</dbReference>
<dbReference type="Proteomes" id="UP001185092">
    <property type="component" value="Unassembled WGS sequence"/>
</dbReference>
<accession>A0AAE3XKN1</accession>
<proteinExistence type="predicted"/>
<evidence type="ECO:0008006" key="3">
    <source>
        <dbReference type="Google" id="ProtNLM"/>
    </source>
</evidence>
<gene>
    <name evidence="1" type="ORF">HNQ88_001153</name>
</gene>
<evidence type="ECO:0000313" key="2">
    <source>
        <dbReference type="Proteomes" id="UP001185092"/>
    </source>
</evidence>
<sequence>MKLLKATAWLFILMIALFSLAFGLFYLNQNAIKEKIVSIANESQPGYLEISSVELELFYDFPNTTLGIDGLKYYESKEPNATDSANFPILKMDKMHCSIDMLALLKGNISLKSLVFEDGYIGLRKHEDGTLNLSNALGFDILAADTSQQAQTDTAKANFENLLVDIQKVSLDNIIIDLENKKKESRTAFKIDNITTSFQFQPENVNLNLDIDIELLGVAMNNKILGKGKKLQLNTSATFDRSQKRFDLAPSTLILDAAAFNLSGYYDALNDGYVDAKIEATQPDIQSVLSLLSYQQKALKRIKHENGSVSITASAKGPTKGQHPHIDVDIKLDDIAFSSTETNVSLRDFNLSMHFDNGDSNTLESSTVLIDKLEGTSSKGQFNAYLKANNLKNPHVIAKINADLDLKGWEKILDLQGISDLDGQLQAVVDFDQTINLDNIHSKDLLKDSKKNGIILKNISFKSEHYDKPIQNINGVFYLYENLVGIHNLQASLGENKVKVNGNVANFSSLIYGTKEVIKAKLDINAEKLILSELLSPDSTLSNSIDEEIDNFHLVCNAKVLSTDLLNKKLPEFSFEIENWSMDLKNMADLKNLHGIMGIKGKAMGIKKLEGVIGDSDFKLIAGINNFDAIFKNNRDSLQMMEFGFDIESKQMKMEDLTVYNGNSILPSPYDKEALSSFHINGGMKISNHEIIALNDSTQEKALPKASVYINALEGTTKFYPLALRDFKFNINLDKGNIDVSEFKGKLGKSDFSFTAHLKDFDKAKKENLPELLKGEFAFNAKALDLNELMSFHLPESKNASSEEELIELQQQSLKSGERKLFKNNLPNLVFEANIDEIHFLDYDIKRMNGTITSKNKKIDLENLSYNIAKGDMIINGFIDGSQKDSIKINSSASILGMNIEDMKFKMTYEDIDIDFTRNFEGTLDAKLTSNLTINPDLTVDLGKSEAKVEASLKNGRVKDFAPMEMLSSYFGNKDLSNVKFDEIKNSFVLEDAKLVIPKMDINSTIGHIKFSGEQDLNMNMEYYVDVPLKLIRSVAWNMLVSKKKKEKDGEDEIQKASKGAYITVNVKGNMDDYNIGIGKKKAKKNKKKDKTS</sequence>
<evidence type="ECO:0000313" key="1">
    <source>
        <dbReference type="EMBL" id="MDR6238177.1"/>
    </source>
</evidence>
<dbReference type="EMBL" id="JAVDQD010000001">
    <property type="protein sequence ID" value="MDR6238177.1"/>
    <property type="molecule type" value="Genomic_DNA"/>
</dbReference>
<organism evidence="1 2">
    <name type="scientific">Aureibacter tunicatorum</name>
    <dbReference type="NCBI Taxonomy" id="866807"/>
    <lineage>
        <taxon>Bacteria</taxon>
        <taxon>Pseudomonadati</taxon>
        <taxon>Bacteroidota</taxon>
        <taxon>Cytophagia</taxon>
        <taxon>Cytophagales</taxon>
        <taxon>Persicobacteraceae</taxon>
        <taxon>Aureibacter</taxon>
    </lineage>
</organism>
<dbReference type="InterPro" id="IPR052894">
    <property type="entry name" value="AsmA-related"/>
</dbReference>
<comment type="caution">
    <text evidence="1">The sequence shown here is derived from an EMBL/GenBank/DDBJ whole genome shotgun (WGS) entry which is preliminary data.</text>
</comment>
<dbReference type="AlphaFoldDB" id="A0AAE3XKN1"/>
<protein>
    <recommendedName>
        <fullName evidence="3">AsmA-like C-terminal domain-containing protein</fullName>
    </recommendedName>
</protein>
<reference evidence="1" key="1">
    <citation type="submission" date="2023-07" db="EMBL/GenBank/DDBJ databases">
        <title>Genomic Encyclopedia of Type Strains, Phase IV (KMG-IV): sequencing the most valuable type-strain genomes for metagenomic binning, comparative biology and taxonomic classification.</title>
        <authorList>
            <person name="Goeker M."/>
        </authorList>
    </citation>
    <scope>NUCLEOTIDE SEQUENCE</scope>
    <source>
        <strain evidence="1">DSM 26174</strain>
    </source>
</reference>